<evidence type="ECO:0000313" key="3">
    <source>
        <dbReference type="EMBL" id="KAE8075701.1"/>
    </source>
</evidence>
<protein>
    <submittedName>
        <fullName evidence="2">Uncharacterized protein</fullName>
    </submittedName>
</protein>
<keyword evidence="4" id="KW-1185">Reference proteome</keyword>
<feature type="region of interest" description="Disordered" evidence="1">
    <location>
        <begin position="1"/>
        <end position="84"/>
    </location>
</feature>
<proteinExistence type="predicted"/>
<name>A0A5N6LG26_9ROSI</name>
<gene>
    <name evidence="3" type="ORF">FH972_014394</name>
    <name evidence="2" type="ORF">FH972_027286</name>
</gene>
<dbReference type="EMBL" id="CM017326">
    <property type="protein sequence ID" value="KAE8075701.1"/>
    <property type="molecule type" value="Genomic_DNA"/>
</dbReference>
<accession>A0A5N6LG26</accession>
<feature type="compositionally biased region" description="Polar residues" evidence="1">
    <location>
        <begin position="34"/>
        <end position="63"/>
    </location>
</feature>
<reference evidence="2 4" key="1">
    <citation type="submission" date="2019-06" db="EMBL/GenBank/DDBJ databases">
        <title>A chromosomal-level reference genome of Carpinus fangiana (Coryloideae, Betulaceae).</title>
        <authorList>
            <person name="Yang X."/>
            <person name="Wang Z."/>
            <person name="Zhang L."/>
            <person name="Hao G."/>
            <person name="Liu J."/>
            <person name="Yang Y."/>
        </authorList>
    </citation>
    <scope>NUCLEOTIDE SEQUENCE [LARGE SCALE GENOMIC DNA]</scope>
    <source>
        <strain evidence="2">Cfa_2016G</strain>
        <tissue evidence="2">Leaf</tissue>
    </source>
</reference>
<evidence type="ECO:0000313" key="2">
    <source>
        <dbReference type="EMBL" id="KAD1306625.1"/>
    </source>
</evidence>
<dbReference type="EMBL" id="VIBQ01002060">
    <property type="protein sequence ID" value="KAD1306625.1"/>
    <property type="molecule type" value="Genomic_DNA"/>
</dbReference>
<dbReference type="AlphaFoldDB" id="A0A5N6LG26"/>
<organism evidence="2 4">
    <name type="scientific">Carpinus fangiana</name>
    <dbReference type="NCBI Taxonomy" id="176857"/>
    <lineage>
        <taxon>Eukaryota</taxon>
        <taxon>Viridiplantae</taxon>
        <taxon>Streptophyta</taxon>
        <taxon>Embryophyta</taxon>
        <taxon>Tracheophyta</taxon>
        <taxon>Spermatophyta</taxon>
        <taxon>Magnoliopsida</taxon>
        <taxon>eudicotyledons</taxon>
        <taxon>Gunneridae</taxon>
        <taxon>Pentapetalae</taxon>
        <taxon>rosids</taxon>
        <taxon>fabids</taxon>
        <taxon>Fagales</taxon>
        <taxon>Betulaceae</taxon>
        <taxon>Carpinus</taxon>
    </lineage>
</organism>
<dbReference type="Proteomes" id="UP000327013">
    <property type="component" value="Chromosome 6"/>
</dbReference>
<evidence type="ECO:0000313" key="4">
    <source>
        <dbReference type="Proteomes" id="UP000327013"/>
    </source>
</evidence>
<sequence>MQGSSRPAVPADQRRTQGPQYLPPGNGGIIRVSALQTQSVHELSSEPPASTQPRISITKTNEPAQAAPDSGSPSFVVEAPTPPR</sequence>
<evidence type="ECO:0000256" key="1">
    <source>
        <dbReference type="SAM" id="MobiDB-lite"/>
    </source>
</evidence>